<dbReference type="RefSeq" id="WP_115970364.1">
    <property type="nucleotide sequence ID" value="NZ_QNVT01000006.1"/>
</dbReference>
<evidence type="ECO:0000313" key="1">
    <source>
        <dbReference type="EMBL" id="REC62876.1"/>
    </source>
</evidence>
<name>A0A3D9CBA2_9FLAO</name>
<dbReference type="Proteomes" id="UP000256686">
    <property type="component" value="Unassembled WGS sequence"/>
</dbReference>
<dbReference type="AlphaFoldDB" id="A0A3D9CBA2"/>
<comment type="caution">
    <text evidence="1">The sequence shown here is derived from an EMBL/GenBank/DDBJ whole genome shotgun (WGS) entry which is preliminary data.</text>
</comment>
<protein>
    <submittedName>
        <fullName evidence="1">Uncharacterized protein</fullName>
    </submittedName>
</protein>
<dbReference type="EMBL" id="QNVT01000006">
    <property type="protein sequence ID" value="REC62876.1"/>
    <property type="molecule type" value="Genomic_DNA"/>
</dbReference>
<reference evidence="2" key="1">
    <citation type="submission" date="2018-06" db="EMBL/GenBank/DDBJ databases">
        <authorList>
            <person name="Lum Nde A."/>
            <person name="Hugo C."/>
        </authorList>
    </citation>
    <scope>NUCLEOTIDE SEQUENCE [LARGE SCALE GENOMIC DNA]</scope>
    <source>
        <strain evidence="2">1_F178</strain>
    </source>
</reference>
<sequence>MKRLFLISLFSIPSIFYSQNKDITGIYGEGLTGKFNPYADYVELKSDSTFVLNNYGRKYQGDWALSGNKIVLNPKIKREFAKVNMKESKITSDSITIKINYNPKNDDSNPSNNQEFRMATVYFDKKGNYVNLLKSPYIKQCFWAPSIKKQHILKADNSIVISKKEFSQIGFMTYNVKDYIIFLKKNKDSNFFEFEIEDVLADEDILKEQYFILDGRFLYYPNKKGKKDIMRVPLAKKKME</sequence>
<proteinExistence type="predicted"/>
<gene>
    <name evidence="1" type="ORF">DRF65_08630</name>
</gene>
<accession>A0A3D9CBA2</accession>
<organism evidence="1 2">
    <name type="scientific">Chryseobacterium pennae</name>
    <dbReference type="NCBI Taxonomy" id="2258962"/>
    <lineage>
        <taxon>Bacteria</taxon>
        <taxon>Pseudomonadati</taxon>
        <taxon>Bacteroidota</taxon>
        <taxon>Flavobacteriia</taxon>
        <taxon>Flavobacteriales</taxon>
        <taxon>Weeksellaceae</taxon>
        <taxon>Chryseobacterium group</taxon>
        <taxon>Chryseobacterium</taxon>
    </lineage>
</organism>
<keyword evidence="2" id="KW-1185">Reference proteome</keyword>
<evidence type="ECO:0000313" key="2">
    <source>
        <dbReference type="Proteomes" id="UP000256686"/>
    </source>
</evidence>